<dbReference type="Gene3D" id="3.40.50.880">
    <property type="match status" value="1"/>
</dbReference>
<dbReference type="EMBL" id="CP029346">
    <property type="protein sequence ID" value="AWL10415.1"/>
    <property type="molecule type" value="Genomic_DNA"/>
</dbReference>
<dbReference type="RefSeq" id="WP_109324662.1">
    <property type="nucleotide sequence ID" value="NZ_CP029346.1"/>
</dbReference>
<dbReference type="OrthoDB" id="9785923at2"/>
<dbReference type="InterPro" id="IPR029010">
    <property type="entry name" value="ThuA-like"/>
</dbReference>
<proteinExistence type="predicted"/>
<sequence>MKNLAKPFPFLIALIFFLVSGRELSYALVKPAAKSKIIRTLIVDGQNNHDQWPKITFMMKDLLEQSGKFKVDVQRSNFTWNAADLIPKYMLPGLENTVALPKPKADSSFHPKFSDYDLVICNFGWNAAPWPVETQVDFEKFMKKGGGLVVIHAADNSFPQWPAYNEMIGLGGWGDRTEKDGPYVYYDLEGKLVKDTQAGRAGSHGPQKEYQITIRNANHPITKGMPLTWMHTQDEMYDRLRGPAVNMEILGTAFSAKENRGTGRHEPMLIVTQFGKGRVFHTPMGHADYSVSCVGFMTTLLRGAQWAATGKVDIPIPADFPKADVSSKRDYTK</sequence>
<feature type="domain" description="ThuA-like" evidence="1">
    <location>
        <begin position="109"/>
        <end position="307"/>
    </location>
</feature>
<dbReference type="PANTHER" id="PTHR40469:SF2">
    <property type="entry name" value="GALACTOSE-BINDING DOMAIN-LIKE SUPERFAMILY PROTEIN"/>
    <property type="match status" value="1"/>
</dbReference>
<dbReference type="KEGG" id="psez:HME7025_02575"/>
<organism evidence="2 3">
    <name type="scientific">Aquirufa nivalisilvae</name>
    <dbReference type="NCBI Taxonomy" id="2516557"/>
    <lineage>
        <taxon>Bacteria</taxon>
        <taxon>Pseudomonadati</taxon>
        <taxon>Bacteroidota</taxon>
        <taxon>Cytophagia</taxon>
        <taxon>Cytophagales</taxon>
        <taxon>Flectobacillaceae</taxon>
        <taxon>Aquirufa</taxon>
    </lineage>
</organism>
<reference evidence="3" key="1">
    <citation type="submission" date="2018-05" db="EMBL/GenBank/DDBJ databases">
        <title>Pseudarcicella sp. HME7025 Genome sequencing and assembly.</title>
        <authorList>
            <person name="Kim H."/>
            <person name="Kang H."/>
            <person name="Joh K."/>
        </authorList>
    </citation>
    <scope>NUCLEOTIDE SEQUENCE [LARGE SCALE GENOMIC DNA]</scope>
    <source>
        <strain evidence="3">HME7025</strain>
    </source>
</reference>
<dbReference type="Proteomes" id="UP000245468">
    <property type="component" value="Chromosome"/>
</dbReference>
<dbReference type="InterPro" id="IPR029062">
    <property type="entry name" value="Class_I_gatase-like"/>
</dbReference>
<evidence type="ECO:0000259" key="1">
    <source>
        <dbReference type="Pfam" id="PF06283"/>
    </source>
</evidence>
<accession>A0A2S2DYE0</accession>
<evidence type="ECO:0000313" key="2">
    <source>
        <dbReference type="EMBL" id="AWL10415.1"/>
    </source>
</evidence>
<name>A0A2S2DYE0_9BACT</name>
<keyword evidence="3" id="KW-1185">Reference proteome</keyword>
<dbReference type="AlphaFoldDB" id="A0A2S2DYE0"/>
<gene>
    <name evidence="2" type="ORF">HME7025_02575</name>
</gene>
<dbReference type="PANTHER" id="PTHR40469">
    <property type="entry name" value="SECRETED GLYCOSYL HYDROLASE"/>
    <property type="match status" value="1"/>
</dbReference>
<dbReference type="SUPFAM" id="SSF52317">
    <property type="entry name" value="Class I glutamine amidotransferase-like"/>
    <property type="match status" value="1"/>
</dbReference>
<dbReference type="Pfam" id="PF06283">
    <property type="entry name" value="ThuA"/>
    <property type="match status" value="1"/>
</dbReference>
<protein>
    <recommendedName>
        <fullName evidence="1">ThuA-like domain-containing protein</fullName>
    </recommendedName>
</protein>
<evidence type="ECO:0000313" key="3">
    <source>
        <dbReference type="Proteomes" id="UP000245468"/>
    </source>
</evidence>